<evidence type="ECO:0000313" key="9">
    <source>
        <dbReference type="Proteomes" id="UP000008720"/>
    </source>
</evidence>
<dbReference type="GO" id="GO:0004540">
    <property type="term" value="F:RNA nuclease activity"/>
    <property type="evidence" value="ECO:0007669"/>
    <property type="project" value="InterPro"/>
</dbReference>
<dbReference type="HOGENOM" id="CLU_147393_0_0_10"/>
<dbReference type="PANTHER" id="PTHR42740:SF1">
    <property type="entry name" value="RIBONUCLEASE VAPC3"/>
    <property type="match status" value="1"/>
</dbReference>
<name>E4TRB7_MARTH</name>
<dbReference type="Gene3D" id="3.40.50.1010">
    <property type="entry name" value="5'-nuclease"/>
    <property type="match status" value="1"/>
</dbReference>
<evidence type="ECO:0000256" key="3">
    <source>
        <dbReference type="ARBA" id="ARBA00022723"/>
    </source>
</evidence>
<dbReference type="HAMAP" id="MF_00265">
    <property type="entry name" value="VapC_Nob1"/>
    <property type="match status" value="1"/>
</dbReference>
<dbReference type="Proteomes" id="UP000008720">
    <property type="component" value="Chromosome"/>
</dbReference>
<keyword evidence="9" id="KW-1185">Reference proteome</keyword>
<dbReference type="SUPFAM" id="SSF88723">
    <property type="entry name" value="PIN domain-like"/>
    <property type="match status" value="1"/>
</dbReference>
<protein>
    <recommendedName>
        <fullName evidence="6">Ribonuclease VapC</fullName>
        <shortName evidence="6">RNase VapC</shortName>
        <ecNumber evidence="6">3.1.-.-</ecNumber>
    </recommendedName>
    <alternativeName>
        <fullName evidence="6">Toxin VapC</fullName>
    </alternativeName>
</protein>
<reference evidence="8 9" key="1">
    <citation type="journal article" date="2011" name="Stand. Genomic Sci.">
        <title>Complete genome sequence of Marivirga tractuosa type strain (H-43).</title>
        <authorList>
            <person name="Pagani I."/>
            <person name="Chertkov O."/>
            <person name="Lapidus A."/>
            <person name="Lucas S."/>
            <person name="Del Rio T.G."/>
            <person name="Tice H."/>
            <person name="Copeland A."/>
            <person name="Cheng J.F."/>
            <person name="Nolan M."/>
            <person name="Saunders E."/>
            <person name="Pitluck S."/>
            <person name="Held B."/>
            <person name="Goodwin L."/>
            <person name="Liolios K."/>
            <person name="Ovchinikova G."/>
            <person name="Ivanova N."/>
            <person name="Mavromatis K."/>
            <person name="Pati A."/>
            <person name="Chen A."/>
            <person name="Palaniappan K."/>
            <person name="Land M."/>
            <person name="Hauser L."/>
            <person name="Jeffries C.D."/>
            <person name="Detter J.C."/>
            <person name="Han C."/>
            <person name="Tapia R."/>
            <person name="Ngatchou-Djao O.D."/>
            <person name="Rohde M."/>
            <person name="Goker M."/>
            <person name="Spring S."/>
            <person name="Sikorski J."/>
            <person name="Woyke T."/>
            <person name="Bristow J."/>
            <person name="Eisen J.A."/>
            <person name="Markowitz V."/>
            <person name="Hugenholtz P."/>
            <person name="Klenk H.P."/>
            <person name="Kyrpides N.C."/>
        </authorList>
    </citation>
    <scope>NUCLEOTIDE SEQUENCE [LARGE SCALE GENOMIC DNA]</scope>
    <source>
        <strain evidence="9">ATCC 23168 / DSM 4126 / NBRC 15989 / NCIMB 1408 / VKM B-1430 / H-43</strain>
    </source>
</reference>
<dbReference type="InterPro" id="IPR022907">
    <property type="entry name" value="VapC_family"/>
</dbReference>
<evidence type="ECO:0000313" key="8">
    <source>
        <dbReference type="EMBL" id="ADR20651.1"/>
    </source>
</evidence>
<dbReference type="GO" id="GO:0016787">
    <property type="term" value="F:hydrolase activity"/>
    <property type="evidence" value="ECO:0007669"/>
    <property type="project" value="UniProtKB-KW"/>
</dbReference>
<evidence type="ECO:0000256" key="2">
    <source>
        <dbReference type="ARBA" id="ARBA00022722"/>
    </source>
</evidence>
<keyword evidence="5 6" id="KW-0460">Magnesium</keyword>
<comment type="function">
    <text evidence="6">Toxic component of a toxin-antitoxin (TA) system. An RNase.</text>
</comment>
<gene>
    <name evidence="6" type="primary">vapC</name>
    <name evidence="8" type="ordered locus">Ftrac_0649</name>
</gene>
<evidence type="ECO:0000256" key="5">
    <source>
        <dbReference type="ARBA" id="ARBA00022842"/>
    </source>
</evidence>
<evidence type="ECO:0000259" key="7">
    <source>
        <dbReference type="Pfam" id="PF01850"/>
    </source>
</evidence>
<feature type="binding site" evidence="6">
    <location>
        <position position="92"/>
    </location>
    <ligand>
        <name>Mg(2+)</name>
        <dbReference type="ChEBI" id="CHEBI:18420"/>
    </ligand>
</feature>
<dbReference type="EC" id="3.1.-.-" evidence="6"/>
<dbReference type="EMBL" id="CP002349">
    <property type="protein sequence ID" value="ADR20651.1"/>
    <property type="molecule type" value="Genomic_DNA"/>
</dbReference>
<organism evidence="8 9">
    <name type="scientific">Marivirga tractuosa (strain ATCC 23168 / DSM 4126 / NBRC 15989 / NCIMB 1408 / VKM B-1430 / H-43)</name>
    <name type="common">Microscilla tractuosa</name>
    <name type="synonym">Flexibacter tractuosus</name>
    <dbReference type="NCBI Taxonomy" id="643867"/>
    <lineage>
        <taxon>Bacteria</taxon>
        <taxon>Pseudomonadati</taxon>
        <taxon>Bacteroidota</taxon>
        <taxon>Cytophagia</taxon>
        <taxon>Cytophagales</taxon>
        <taxon>Marivirgaceae</taxon>
        <taxon>Marivirga</taxon>
    </lineage>
</organism>
<evidence type="ECO:0000256" key="1">
    <source>
        <dbReference type="ARBA" id="ARBA00022649"/>
    </source>
</evidence>
<comment type="similarity">
    <text evidence="6">Belongs to the PINc/VapC protein family.</text>
</comment>
<dbReference type="GO" id="GO:0090729">
    <property type="term" value="F:toxin activity"/>
    <property type="evidence" value="ECO:0007669"/>
    <property type="project" value="UniProtKB-KW"/>
</dbReference>
<dbReference type="PANTHER" id="PTHR42740">
    <property type="entry name" value="RIBONUCLEASE VAPC3"/>
    <property type="match status" value="1"/>
</dbReference>
<dbReference type="STRING" id="643867.Ftrac_0649"/>
<comment type="cofactor">
    <cofactor evidence="6">
        <name>Mg(2+)</name>
        <dbReference type="ChEBI" id="CHEBI:18420"/>
    </cofactor>
</comment>
<keyword evidence="1 6" id="KW-1277">Toxin-antitoxin system</keyword>
<sequence length="126" mass="14668">MIIVDTSVWIEYFKGNEHYRDVLPKYLKEKHVVAISAVFGELLQGVKNKREHEIIIGFWESLPKINEEELFIEAGKLFHEFKFYNSGVGLIDTYLLAAALKHDYALWSLDKKLNKAIDIIENKQIS</sequence>
<dbReference type="Pfam" id="PF01850">
    <property type="entry name" value="PIN"/>
    <property type="match status" value="1"/>
</dbReference>
<keyword evidence="6" id="KW-0800">Toxin</keyword>
<dbReference type="AlphaFoldDB" id="E4TRB7"/>
<evidence type="ECO:0000256" key="6">
    <source>
        <dbReference type="HAMAP-Rule" id="MF_00265"/>
    </source>
</evidence>
<dbReference type="GO" id="GO:0000287">
    <property type="term" value="F:magnesium ion binding"/>
    <property type="evidence" value="ECO:0007669"/>
    <property type="project" value="UniProtKB-UniRule"/>
</dbReference>
<dbReference type="eggNOG" id="COG1487">
    <property type="taxonomic scope" value="Bacteria"/>
</dbReference>
<dbReference type="InterPro" id="IPR002716">
    <property type="entry name" value="PIN_dom"/>
</dbReference>
<proteinExistence type="inferred from homology"/>
<dbReference type="InterPro" id="IPR051749">
    <property type="entry name" value="PINc/VapC_TA_RNase"/>
</dbReference>
<dbReference type="RefSeq" id="WP_013452802.1">
    <property type="nucleotide sequence ID" value="NC_014759.1"/>
</dbReference>
<dbReference type="KEGG" id="mtt:Ftrac_0649"/>
<accession>E4TRB7</accession>
<keyword evidence="4 6" id="KW-0378">Hydrolase</keyword>
<evidence type="ECO:0000256" key="4">
    <source>
        <dbReference type="ARBA" id="ARBA00022801"/>
    </source>
</evidence>
<feature type="domain" description="PIN" evidence="7">
    <location>
        <begin position="2"/>
        <end position="115"/>
    </location>
</feature>
<keyword evidence="3 6" id="KW-0479">Metal-binding</keyword>
<dbReference type="OrthoDB" id="9811788at2"/>
<feature type="binding site" evidence="6">
    <location>
        <position position="5"/>
    </location>
    <ligand>
        <name>Mg(2+)</name>
        <dbReference type="ChEBI" id="CHEBI:18420"/>
    </ligand>
</feature>
<dbReference type="InterPro" id="IPR029060">
    <property type="entry name" value="PIN-like_dom_sf"/>
</dbReference>
<keyword evidence="2 6" id="KW-0540">Nuclease</keyword>